<feature type="domain" description="Glycosyl hydrolase family 36 N-terminal" evidence="10">
    <location>
        <begin position="29"/>
        <end position="285"/>
    </location>
</feature>
<dbReference type="OrthoDB" id="9758822at2"/>
<name>A0A1H9QNX5_9BACI</name>
<evidence type="ECO:0000256" key="2">
    <source>
        <dbReference type="ARBA" id="ARBA00006202"/>
    </source>
</evidence>
<dbReference type="Gene3D" id="2.70.98.60">
    <property type="entry name" value="alpha-galactosidase from lactobacil brevis"/>
    <property type="match status" value="1"/>
</dbReference>
<dbReference type="InterPro" id="IPR000111">
    <property type="entry name" value="Glyco_hydro_27/36_CS"/>
</dbReference>
<protein>
    <recommendedName>
        <fullName evidence="3 6">Alpha-galactosidase</fullName>
        <ecNumber evidence="3 6">3.2.1.22</ecNumber>
    </recommendedName>
</protein>
<dbReference type="SUPFAM" id="SSF51445">
    <property type="entry name" value="(Trans)glycosidases"/>
    <property type="match status" value="1"/>
</dbReference>
<keyword evidence="4 6" id="KW-0378">Hydrolase</keyword>
<evidence type="ECO:0000313" key="12">
    <source>
        <dbReference type="Proteomes" id="UP000199318"/>
    </source>
</evidence>
<dbReference type="STRING" id="1464123.SAMN05444126_10371"/>
<evidence type="ECO:0000259" key="9">
    <source>
        <dbReference type="Pfam" id="PF16874"/>
    </source>
</evidence>
<feature type="binding site" evidence="8">
    <location>
        <position position="200"/>
    </location>
    <ligand>
        <name>substrate</name>
    </ligand>
</feature>
<dbReference type="Gene3D" id="3.20.20.70">
    <property type="entry name" value="Aldolase class I"/>
    <property type="match status" value="1"/>
</dbReference>
<evidence type="ECO:0000259" key="10">
    <source>
        <dbReference type="Pfam" id="PF16875"/>
    </source>
</evidence>
<dbReference type="InterPro" id="IPR013785">
    <property type="entry name" value="Aldolase_TIM"/>
</dbReference>
<comment type="caution">
    <text evidence="11">The sequence shown here is derived from an EMBL/GenBank/DDBJ whole genome shotgun (WGS) entry which is preliminary data.</text>
</comment>
<dbReference type="InterPro" id="IPR031705">
    <property type="entry name" value="Glyco_hydro_36_C"/>
</dbReference>
<dbReference type="Proteomes" id="UP000199318">
    <property type="component" value="Unassembled WGS sequence"/>
</dbReference>
<feature type="active site" description="Proton donor" evidence="7">
    <location>
        <position position="549"/>
    </location>
</feature>
<dbReference type="CDD" id="cd14791">
    <property type="entry name" value="GH36"/>
    <property type="match status" value="1"/>
</dbReference>
<dbReference type="PROSITE" id="PS00512">
    <property type="entry name" value="ALPHA_GALACTOSIDASE"/>
    <property type="match status" value="1"/>
</dbReference>
<feature type="domain" description="Glycosyl hydrolase family 36 C-terminal" evidence="9">
    <location>
        <begin position="652"/>
        <end position="739"/>
    </location>
</feature>
<dbReference type="Pfam" id="PF02065">
    <property type="entry name" value="Melibiase"/>
    <property type="match status" value="1"/>
</dbReference>
<keyword evidence="12" id="KW-1185">Reference proteome</keyword>
<proteinExistence type="inferred from homology"/>
<dbReference type="Pfam" id="PF16874">
    <property type="entry name" value="Glyco_hydro_36C"/>
    <property type="match status" value="1"/>
</dbReference>
<dbReference type="PIRSF" id="PIRSF005536">
    <property type="entry name" value="Agal"/>
    <property type="match status" value="1"/>
</dbReference>
<dbReference type="GO" id="GO:0004557">
    <property type="term" value="F:alpha-galactosidase activity"/>
    <property type="evidence" value="ECO:0007669"/>
    <property type="project" value="UniProtKB-UniRule"/>
</dbReference>
<feature type="binding site" evidence="8">
    <location>
        <begin position="477"/>
        <end position="481"/>
    </location>
    <ligand>
        <name>substrate</name>
    </ligand>
</feature>
<comment type="catalytic activity">
    <reaction evidence="1 6">
        <text>Hydrolysis of terminal, non-reducing alpha-D-galactose residues in alpha-D-galactosides, including galactose oligosaccharides, galactomannans and galactolipids.</text>
        <dbReference type="EC" id="3.2.1.22"/>
    </reaction>
</comment>
<accession>A0A1H9QNX5</accession>
<evidence type="ECO:0000256" key="6">
    <source>
        <dbReference type="PIRNR" id="PIRNR005536"/>
    </source>
</evidence>
<sequence length="744" mass="84977">MTIHFNEKTQEFHLTNGNISYIMAVLQNGQLGHLYYGRALHHRDSFQHLVRMQPRAGQSCVYEGDLAFSLDIIRQEYPSYGTTDYREPAFQLLQEDGSRTAAFSYRTHRITAGKPELDGLPATYTENEAEADTLEIVLEDDHLGAELILTYTIYAERDVITRSARFINHGRADLSLTRALSASIDFFDSSYEMVQLSGSWSRERHVVTRPLMNGIQKITSTRGTSSAQQNPFIALKRPNADEHQGEVFGFNFVYSGNFLAQVEVDHYDVARVSMGINPFDFRWLLTSGESFQAPEVVMVYSNEGLNGMSQTYHSLYRERLVRGQWRDQQRPVLLNNWEATYFDFDEAKLTAIAEEANQLGVELFVLDDGWFGRRDDDTTSLGDWYADEKKLPNGVAGAAEKITGRGMKFGLWFEPEMVNKESELYQEHPDWIIQVNGRAASHGRNQYVLDFSRQEVVDHLYEKMAAVLSGADVSYVKWDMNRYMTEIGSSALPAERQSEVAHRYILGVYQLYERLTAAFPHVLFESCASGGARFDPAMLYYAPQAWTSDNTDAVERLKIQYGTSIAYPLSAIGAHVSAVPNHQVHRETSLEMRGHVSYFGTFGYELDIREMSGPEKELVREQIRFYKNHRELIQKGVFYRLESPFEKDGNRVAWMVVSQDQKEALVGYYKVLAEPNPGFYRLFLQGLDPDTRYRLNGEASHYGDELMEAGLMLENEYSGSVPPLPDEKIGDFVSYLYHLQAETK</sequence>
<dbReference type="PANTHER" id="PTHR43053:SF3">
    <property type="entry name" value="ALPHA-GALACTOSIDASE C-RELATED"/>
    <property type="match status" value="1"/>
</dbReference>
<dbReference type="GO" id="GO:0016052">
    <property type="term" value="P:carbohydrate catabolic process"/>
    <property type="evidence" value="ECO:0007669"/>
    <property type="project" value="InterPro"/>
</dbReference>
<dbReference type="InterPro" id="IPR013780">
    <property type="entry name" value="Glyco_hydro_b"/>
</dbReference>
<evidence type="ECO:0000256" key="7">
    <source>
        <dbReference type="PIRSR" id="PIRSR005536-1"/>
    </source>
</evidence>
<dbReference type="AlphaFoldDB" id="A0A1H9QNX5"/>
<dbReference type="EMBL" id="FOGV01000003">
    <property type="protein sequence ID" value="SER61453.1"/>
    <property type="molecule type" value="Genomic_DNA"/>
</dbReference>
<evidence type="ECO:0000256" key="8">
    <source>
        <dbReference type="PIRSR" id="PIRSR005536-2"/>
    </source>
</evidence>
<evidence type="ECO:0000256" key="4">
    <source>
        <dbReference type="ARBA" id="ARBA00022801"/>
    </source>
</evidence>
<dbReference type="InterPro" id="IPR050985">
    <property type="entry name" value="Alpha-glycosidase_related"/>
</dbReference>
<evidence type="ECO:0000313" key="11">
    <source>
        <dbReference type="EMBL" id="SER61453.1"/>
    </source>
</evidence>
<keyword evidence="5 6" id="KW-0326">Glycosidase</keyword>
<dbReference type="PRINTS" id="PR00743">
    <property type="entry name" value="GLHYDRLASE36"/>
</dbReference>
<dbReference type="EC" id="3.2.1.22" evidence="3 6"/>
<feature type="binding site" evidence="8">
    <location>
        <position position="527"/>
    </location>
    <ligand>
        <name>substrate</name>
    </ligand>
</feature>
<dbReference type="RefSeq" id="WP_093071940.1">
    <property type="nucleotide sequence ID" value="NZ_FOGV01000003.1"/>
</dbReference>
<dbReference type="InterPro" id="IPR031704">
    <property type="entry name" value="Glyco_hydro_36_N"/>
</dbReference>
<feature type="binding site" evidence="8">
    <location>
        <position position="549"/>
    </location>
    <ligand>
        <name>substrate</name>
    </ligand>
</feature>
<organism evidence="11 12">
    <name type="scientific">Salisediminibacterium halotolerans</name>
    <dbReference type="NCBI Taxonomy" id="517425"/>
    <lineage>
        <taxon>Bacteria</taxon>
        <taxon>Bacillati</taxon>
        <taxon>Bacillota</taxon>
        <taxon>Bacilli</taxon>
        <taxon>Bacillales</taxon>
        <taxon>Bacillaceae</taxon>
        <taxon>Salisediminibacterium</taxon>
    </lineage>
</organism>
<evidence type="ECO:0000256" key="3">
    <source>
        <dbReference type="ARBA" id="ARBA00012755"/>
    </source>
</evidence>
<comment type="similarity">
    <text evidence="2">Belongs to the glycosyl hydrolase 36 family.</text>
</comment>
<dbReference type="InterPro" id="IPR002252">
    <property type="entry name" value="Glyco_hydro_36"/>
</dbReference>
<gene>
    <name evidence="11" type="ORF">SAMN05444126_10371</name>
</gene>
<feature type="binding site" evidence="8">
    <location>
        <begin position="367"/>
        <end position="368"/>
    </location>
    <ligand>
        <name>substrate</name>
    </ligand>
</feature>
<feature type="binding site" evidence="8">
    <location>
        <position position="444"/>
    </location>
    <ligand>
        <name>substrate</name>
    </ligand>
</feature>
<dbReference type="InterPro" id="IPR038417">
    <property type="entry name" value="Alpga-gal_N_sf"/>
</dbReference>
<dbReference type="InterPro" id="IPR017853">
    <property type="entry name" value="GH"/>
</dbReference>
<evidence type="ECO:0000256" key="5">
    <source>
        <dbReference type="ARBA" id="ARBA00023295"/>
    </source>
</evidence>
<dbReference type="Pfam" id="PF16875">
    <property type="entry name" value="Glyco_hydro_36N"/>
    <property type="match status" value="1"/>
</dbReference>
<dbReference type="PANTHER" id="PTHR43053">
    <property type="entry name" value="GLYCOSIDASE FAMILY 31"/>
    <property type="match status" value="1"/>
</dbReference>
<dbReference type="FunFam" id="3.20.20.70:FF:000118">
    <property type="entry name" value="Alpha-galactosidase"/>
    <property type="match status" value="1"/>
</dbReference>
<dbReference type="Gene3D" id="2.60.40.1180">
    <property type="entry name" value="Golgi alpha-mannosidase II"/>
    <property type="match status" value="1"/>
</dbReference>
<reference evidence="12" key="1">
    <citation type="submission" date="2016-10" db="EMBL/GenBank/DDBJ databases">
        <authorList>
            <person name="de Groot N.N."/>
        </authorList>
    </citation>
    <scope>NUCLEOTIDE SEQUENCE [LARGE SCALE GENOMIC DNA]</scope>
    <source>
        <strain evidence="12">10nlg</strain>
    </source>
</reference>
<evidence type="ECO:0000256" key="1">
    <source>
        <dbReference type="ARBA" id="ARBA00001255"/>
    </source>
</evidence>
<feature type="active site" description="Nucleophile" evidence="7">
    <location>
        <position position="479"/>
    </location>
</feature>